<feature type="region of interest" description="Disordered" evidence="1">
    <location>
        <begin position="1"/>
        <end position="23"/>
    </location>
</feature>
<dbReference type="EMBL" id="CAMXCT020000322">
    <property type="protein sequence ID" value="CAL1130501.1"/>
    <property type="molecule type" value="Genomic_DNA"/>
</dbReference>
<organism evidence="2">
    <name type="scientific">Cladocopium goreaui</name>
    <dbReference type="NCBI Taxonomy" id="2562237"/>
    <lineage>
        <taxon>Eukaryota</taxon>
        <taxon>Sar</taxon>
        <taxon>Alveolata</taxon>
        <taxon>Dinophyceae</taxon>
        <taxon>Suessiales</taxon>
        <taxon>Symbiodiniaceae</taxon>
        <taxon>Cladocopium</taxon>
    </lineage>
</organism>
<evidence type="ECO:0000313" key="4">
    <source>
        <dbReference type="EMBL" id="CAL4764438.1"/>
    </source>
</evidence>
<feature type="compositionally biased region" description="Basic and acidic residues" evidence="1">
    <location>
        <begin position="720"/>
        <end position="729"/>
    </location>
</feature>
<protein>
    <submittedName>
        <fullName evidence="4">Cation channel sperm-associated protein 1</fullName>
    </submittedName>
</protein>
<accession>A0A9P1BSD7</accession>
<name>A0A9P1BSD7_9DINO</name>
<sequence length="1660" mass="184270">AISTQKIQKDGRSNEPDSGVDVTSLAGPAYDRELDAADISEKSFLGTTACSPYWFLEGSLTRTKTALSKEKATSFIPLVVPAFGILGKPWLLEFLQARRELGLRELPTLASRAHDLSFVLVPDMITMGLDNQRPMSSVELSDRMRALLSKGFNSDDLQGLSSHSLKATLLAYINIYGCDLGTSELLGHHANRMHSSALNYTRDSMSAPIRELVKMFRDISAGVFNPCAPRDQTFPAVADRKQITALFFQETGLHMMDAAQIMMDGVVFASHTDRCKATDRLVRLRADYSLPTMGLVTYLTDDEEMALRGVASADSPQTLGQTVALQAPPIRKRSSSRKLDWRPLTCCRLAAYYRFKGDSDPVFPKCEICFGSVQAESAHGMSMGSDDVSTKVNMLDSEAVFASRAAEIGLNNAEISTAATLSVNTLGRFAFAANYVPGQADEGPLMTLIGKVCAQDPPPEARVPLVRRLFYEAYTMANADMRARLEKRDDDPPRKLAQAERASRYTDQVARLTGLDISGELEPSHALVDLVFQMIEENQLKYIRWEQCTKRDQELMGIKCDPTWKPDSQGVIREVKVQQEVRADTSSDLRLKYALQRRSLAIDQGRLCDYDKMEKWSCILLEAYSKAPIPGYQRVTIEQIQHADMEMFKYLIKNTRGGVRPTAGKAPIETALDTALTLPEIRLHLQPLPAGAKRKLDDEDSTSKPSNMDKKQKPPSQSSETERLRRHVENLQGQLRNVKGGKGRGKGKSKKGGQLHSPIRMPAELIGQRATTAKMENVAAGATTFAPNVVKTTASATALCLDRHPREEAFKYHRLLLLVEAQVSFMELRYDSMGLLQSMLKMRGKLFYLHCAPPYSTAKRARGRKRARRVRRQRVHKTRPLRNAKYPHGFPQLRGIDLLRVTIVNSIYRNVAKLCRLALENGAFISVENPSESWMWSTRLYVPIFSCKPLNFNIALMEDSAQNGAPSLQMQNGFEASVQCVLKIMFINRGVNIDVTPSWKLNIRCCYAAALLTQLFNMQFLLGANQLNPLLNDRNLPVLLVSWLKQGGSHVATSTQNSSQSSGKPWRSPDEFVDLACNLQHPFDNSSGVSDDLKRNLFFLLTAGPAAVQDKRDQVLGHYRRRKQELESHELSIHEALQPHRERVVAGKSFLLFDEMCKDAGVVDHGLLDLMVSGAPLIGESGVSNLFELEDNLPAMSPAQLMKSSRWSRRMLAGRCSNSQTDEVGRAVWQVTMDEVSKGWLEGPLSEAQVTSRLGPLFVASPRFGLVQSDKIRPIDDMSVSLVNSAFAARYKLDLDGVDSISVLCRTAVEAVQADRQVVLELEDGSQLRGVLHESLSVSQARSLHGRTLDLEAAYKQMLVRASSLWTSVLLVPDGRGGKGYFISQVLPFGASASVFAFNRVARAIHCIGVRLFGLMWLNYYDDFPQVDLCCAADAAMVTAEGLLDLLGWKFSQKESKRAPMATKFSALGVDFDLSSSAEGMVLVANKPSKVQQIVSLLNDILETGHFPPTVATSLRGRLQFAESQTFGRAVALHMRSCQQRATGAMGGAELDQSMREELLWAKNFVQLSPPRVLKTHIRQNRVLIFTDAALEDDDQNAGVGMVAFVWRSGQLKHRFFFAESVPADVLRDLQVKTPKVIAALELLAAVMAVELLQEWMTNS</sequence>
<dbReference type="EMBL" id="CAMXCT030000322">
    <property type="protein sequence ID" value="CAL4764438.1"/>
    <property type="molecule type" value="Genomic_DNA"/>
</dbReference>
<evidence type="ECO:0000313" key="5">
    <source>
        <dbReference type="Proteomes" id="UP001152797"/>
    </source>
</evidence>
<proteinExistence type="predicted"/>
<feature type="region of interest" description="Disordered" evidence="1">
    <location>
        <begin position="687"/>
        <end position="757"/>
    </location>
</feature>
<evidence type="ECO:0000256" key="1">
    <source>
        <dbReference type="SAM" id="MobiDB-lite"/>
    </source>
</evidence>
<evidence type="ECO:0000313" key="2">
    <source>
        <dbReference type="EMBL" id="CAI3977126.1"/>
    </source>
</evidence>
<keyword evidence="5" id="KW-1185">Reference proteome</keyword>
<feature type="compositionally biased region" description="Basic residues" evidence="1">
    <location>
        <begin position="739"/>
        <end position="753"/>
    </location>
</feature>
<comment type="caution">
    <text evidence="2">The sequence shown here is derived from an EMBL/GenBank/DDBJ whole genome shotgun (WGS) entry which is preliminary data.</text>
</comment>
<gene>
    <name evidence="2" type="ORF">C1SCF055_LOCUS5293</name>
</gene>
<dbReference type="OrthoDB" id="419143at2759"/>
<dbReference type="Proteomes" id="UP001152797">
    <property type="component" value="Unassembled WGS sequence"/>
</dbReference>
<reference evidence="2" key="1">
    <citation type="submission" date="2022-10" db="EMBL/GenBank/DDBJ databases">
        <authorList>
            <person name="Chen Y."/>
            <person name="Dougan E. K."/>
            <person name="Chan C."/>
            <person name="Rhodes N."/>
            <person name="Thang M."/>
        </authorList>
    </citation>
    <scope>NUCLEOTIDE SEQUENCE</scope>
</reference>
<evidence type="ECO:0000313" key="3">
    <source>
        <dbReference type="EMBL" id="CAL1130501.1"/>
    </source>
</evidence>
<dbReference type="EMBL" id="CAMXCT010000322">
    <property type="protein sequence ID" value="CAI3977126.1"/>
    <property type="molecule type" value="Genomic_DNA"/>
</dbReference>
<feature type="non-terminal residue" evidence="2">
    <location>
        <position position="1"/>
    </location>
</feature>
<feature type="non-terminal residue" evidence="2">
    <location>
        <position position="1660"/>
    </location>
</feature>
<reference evidence="3" key="2">
    <citation type="submission" date="2024-04" db="EMBL/GenBank/DDBJ databases">
        <authorList>
            <person name="Chen Y."/>
            <person name="Shah S."/>
            <person name="Dougan E. K."/>
            <person name="Thang M."/>
            <person name="Chan C."/>
        </authorList>
    </citation>
    <scope>NUCLEOTIDE SEQUENCE [LARGE SCALE GENOMIC DNA]</scope>
</reference>